<evidence type="ECO:0000313" key="11">
    <source>
        <dbReference type="Proteomes" id="UP000094112"/>
    </source>
</evidence>
<dbReference type="GO" id="GO:0046354">
    <property type="term" value="P:mannan biosynthetic process"/>
    <property type="evidence" value="ECO:0007669"/>
    <property type="project" value="TreeGrafter"/>
</dbReference>
<evidence type="ECO:0000256" key="8">
    <source>
        <dbReference type="ARBA" id="ARBA00023034"/>
    </source>
</evidence>
<dbReference type="GeneID" id="30198292"/>
<comment type="subcellular location">
    <subcellularLocation>
        <location evidence="1">Golgi apparatus membrane</location>
        <topology evidence="1">Single-pass type II membrane protein</topology>
    </subcellularLocation>
</comment>
<sequence>FAGPVKENYQQDPIYTKEFLLKFLTLNPKEVQLMKKSHSSMVKSLPKKFPDVLSSNFQPNGYVYVGGSHFNYLVLLSLKSLRASGSVFPVEVLIPKMVEFDVELCNYIFPLYNAKCLVIEDFITKETSKKINKYQMKSIALLINSFKNVMLLDSDNMILKNPDYLFLNEPFKSKGFISWPDLWRRATSPFFYKISGVSINDYKKIRNSYWHILKKQFHDIKPDWLYSYHDFEGTIQETSSESGQLLINRETHAKTIFLSTYYNFYGPDHYYPLLTQNSHGEGDKETYISAAHALGQTYYQVEEFARDFHKNHHRVKFGRQRDIIGIGQYDPMIDYNRSTLMTLEESKRNDVDQFKYSSGHSIWEYKIWNQSELMFLHCNWPKLYTWDLINSKGIRSFKNAKGKRQRLYDGLINELGGKRDFELEIVGYMKWYFCEHKDLQIRGVFN</sequence>
<dbReference type="GO" id="GO:0000139">
    <property type="term" value="C:Golgi membrane"/>
    <property type="evidence" value="ECO:0007669"/>
    <property type="project" value="UniProtKB-SubCell"/>
</dbReference>
<keyword evidence="8" id="KW-0333">Golgi apparatus</keyword>
<evidence type="ECO:0000256" key="7">
    <source>
        <dbReference type="ARBA" id="ARBA00022989"/>
    </source>
</evidence>
<dbReference type="GO" id="GO:0000026">
    <property type="term" value="F:alpha-1,2-mannosyltransferase activity"/>
    <property type="evidence" value="ECO:0007669"/>
    <property type="project" value="TreeGrafter"/>
</dbReference>
<accession>A0A1E3P2H1</accession>
<gene>
    <name evidence="10" type="ORF">WICANDRAFT_24671</name>
</gene>
<dbReference type="EMBL" id="KV454210">
    <property type="protein sequence ID" value="ODQ59595.1"/>
    <property type="molecule type" value="Genomic_DNA"/>
</dbReference>
<dbReference type="OrthoDB" id="430354at2759"/>
<name>A0A1E3P2H1_WICAA</name>
<dbReference type="InterPro" id="IPR029044">
    <property type="entry name" value="Nucleotide-diphossugar_trans"/>
</dbReference>
<keyword evidence="4 10" id="KW-0808">Transferase</keyword>
<protein>
    <submittedName>
        <fullName evidence="10">Glycosyltransferase family 71 protein</fullName>
    </submittedName>
</protein>
<evidence type="ECO:0000256" key="5">
    <source>
        <dbReference type="ARBA" id="ARBA00022692"/>
    </source>
</evidence>
<keyword evidence="7" id="KW-1133">Transmembrane helix</keyword>
<dbReference type="Pfam" id="PF11051">
    <property type="entry name" value="Mannosyl_trans3"/>
    <property type="match status" value="1"/>
</dbReference>
<feature type="non-terminal residue" evidence="10">
    <location>
        <position position="1"/>
    </location>
</feature>
<comment type="similarity">
    <text evidence="3">Belongs to the MNN1/MNT family.</text>
</comment>
<proteinExistence type="inferred from homology"/>
<dbReference type="Proteomes" id="UP000094112">
    <property type="component" value="Unassembled WGS sequence"/>
</dbReference>
<dbReference type="AlphaFoldDB" id="A0A1E3P2H1"/>
<dbReference type="PANTHER" id="PTHR31646">
    <property type="entry name" value="ALPHA-1,2-MANNOSYLTRANSFERASE MNN2"/>
    <property type="match status" value="1"/>
</dbReference>
<evidence type="ECO:0000256" key="2">
    <source>
        <dbReference type="ARBA" id="ARBA00004922"/>
    </source>
</evidence>
<dbReference type="InterPro" id="IPR022751">
    <property type="entry name" value="Alpha_mannosyltransferase"/>
</dbReference>
<evidence type="ECO:0000256" key="3">
    <source>
        <dbReference type="ARBA" id="ARBA00009105"/>
    </source>
</evidence>
<keyword evidence="11" id="KW-1185">Reference proteome</keyword>
<dbReference type="STRING" id="683960.A0A1E3P2H1"/>
<evidence type="ECO:0000256" key="1">
    <source>
        <dbReference type="ARBA" id="ARBA00004323"/>
    </source>
</evidence>
<feature type="non-terminal residue" evidence="10">
    <location>
        <position position="446"/>
    </location>
</feature>
<dbReference type="PANTHER" id="PTHR31646:SF1">
    <property type="entry name" value="ALPHA-1,2-MANNOSYLTRANSFERASE MNN2"/>
    <property type="match status" value="1"/>
</dbReference>
<keyword evidence="9" id="KW-0472">Membrane</keyword>
<reference evidence="10 11" key="1">
    <citation type="journal article" date="2016" name="Proc. Natl. Acad. Sci. U.S.A.">
        <title>Comparative genomics of biotechnologically important yeasts.</title>
        <authorList>
            <person name="Riley R."/>
            <person name="Haridas S."/>
            <person name="Wolfe K.H."/>
            <person name="Lopes M.R."/>
            <person name="Hittinger C.T."/>
            <person name="Goeker M."/>
            <person name="Salamov A.A."/>
            <person name="Wisecaver J.H."/>
            <person name="Long T.M."/>
            <person name="Calvey C.H."/>
            <person name="Aerts A.L."/>
            <person name="Barry K.W."/>
            <person name="Choi C."/>
            <person name="Clum A."/>
            <person name="Coughlan A.Y."/>
            <person name="Deshpande S."/>
            <person name="Douglass A.P."/>
            <person name="Hanson S.J."/>
            <person name="Klenk H.-P."/>
            <person name="LaButti K.M."/>
            <person name="Lapidus A."/>
            <person name="Lindquist E.A."/>
            <person name="Lipzen A.M."/>
            <person name="Meier-Kolthoff J.P."/>
            <person name="Ohm R.A."/>
            <person name="Otillar R.P."/>
            <person name="Pangilinan J.L."/>
            <person name="Peng Y."/>
            <person name="Rokas A."/>
            <person name="Rosa C.A."/>
            <person name="Scheuner C."/>
            <person name="Sibirny A.A."/>
            <person name="Slot J.C."/>
            <person name="Stielow J.B."/>
            <person name="Sun H."/>
            <person name="Kurtzman C.P."/>
            <person name="Blackwell M."/>
            <person name="Grigoriev I.V."/>
            <person name="Jeffries T.W."/>
        </authorList>
    </citation>
    <scope>NUCLEOTIDE SEQUENCE [LARGE SCALE GENOMIC DNA]</scope>
    <source>
        <strain evidence="11">ATCC 58044 / CBS 1984 / NCYC 433 / NRRL Y-366-8</strain>
    </source>
</reference>
<evidence type="ECO:0000313" key="10">
    <source>
        <dbReference type="EMBL" id="ODQ59595.1"/>
    </source>
</evidence>
<evidence type="ECO:0000256" key="4">
    <source>
        <dbReference type="ARBA" id="ARBA00022679"/>
    </source>
</evidence>
<keyword evidence="5" id="KW-0812">Transmembrane</keyword>
<evidence type="ECO:0000256" key="6">
    <source>
        <dbReference type="ARBA" id="ARBA00022968"/>
    </source>
</evidence>
<evidence type="ECO:0000256" key="9">
    <source>
        <dbReference type="ARBA" id="ARBA00023136"/>
    </source>
</evidence>
<keyword evidence="6" id="KW-0735">Signal-anchor</keyword>
<comment type="pathway">
    <text evidence="2">Protein modification; protein glycosylation.</text>
</comment>
<dbReference type="SUPFAM" id="SSF53448">
    <property type="entry name" value="Nucleotide-diphospho-sugar transferases"/>
    <property type="match status" value="1"/>
</dbReference>
<organism evidence="10 11">
    <name type="scientific">Wickerhamomyces anomalus (strain ATCC 58044 / CBS 1984 / NCYC 433 / NRRL Y-366-8)</name>
    <name type="common">Yeast</name>
    <name type="synonym">Hansenula anomala</name>
    <dbReference type="NCBI Taxonomy" id="683960"/>
    <lineage>
        <taxon>Eukaryota</taxon>
        <taxon>Fungi</taxon>
        <taxon>Dikarya</taxon>
        <taxon>Ascomycota</taxon>
        <taxon>Saccharomycotina</taxon>
        <taxon>Saccharomycetes</taxon>
        <taxon>Phaffomycetales</taxon>
        <taxon>Wickerhamomycetaceae</taxon>
        <taxon>Wickerhamomyces</taxon>
    </lineage>
</organism>
<dbReference type="RefSeq" id="XP_019038802.1">
    <property type="nucleotide sequence ID" value="XM_019181046.1"/>
</dbReference>